<keyword evidence="1" id="KW-0732">Signal</keyword>
<dbReference type="Proteomes" id="UP000317722">
    <property type="component" value="Unassembled WGS sequence"/>
</dbReference>
<comment type="caution">
    <text evidence="2">The sequence shown here is derived from an EMBL/GenBank/DDBJ whole genome shotgun (WGS) entry which is preliminary data.</text>
</comment>
<sequence length="454" mass="45501">MRRPRRSTSLALAVAGLAVIAATGAPAQAAPAITGPGASASDTAIGTYFPITKDQRILDTRSTLGGHKGALGAKSEFALQVGGVAGLPTGDNASAVVLNLTGVSPTAATYVTAYPSGTTRPTVSSINLAPKSVRSNLVTVPVGADGKVKLFNNAGSLNLVVDVMGFYARTDVQGTYGIGSMYYISNPERLFDSRSDGGALAAGDGVDLSLDYGPTDNANVRAFAVNITAISPTGSGYITAWDGSTAMPNASSVNFVKGQVVPNMAVVPTSTNDAGEPTIAVVNGSSSAATNVAVDIVGIYAANGTSGLRFTPLAPTRIVDTRNGTGGFKGLIGAKVTKKFQAPGSVAIDPTFALVGNATAISPTAATFLTVFADGDARPAVSNLNAVAGETVANAAVVNLGPGNLFDAYNNAGSLNLAMDVAGRFDEFTVPAVGLATSAPTSAPVLGSVQVARR</sequence>
<dbReference type="EMBL" id="RCZM01000001">
    <property type="protein sequence ID" value="TPG19455.1"/>
    <property type="molecule type" value="Genomic_DNA"/>
</dbReference>
<dbReference type="AlphaFoldDB" id="A0A502D0Y4"/>
<organism evidence="2 3">
    <name type="scientific">Pedococcus bigeumensis</name>
    <dbReference type="NCBI Taxonomy" id="433644"/>
    <lineage>
        <taxon>Bacteria</taxon>
        <taxon>Bacillati</taxon>
        <taxon>Actinomycetota</taxon>
        <taxon>Actinomycetes</taxon>
        <taxon>Micrococcales</taxon>
        <taxon>Intrasporangiaceae</taxon>
        <taxon>Pedococcus</taxon>
    </lineage>
</organism>
<evidence type="ECO:0000313" key="2">
    <source>
        <dbReference type="EMBL" id="TPG19455.1"/>
    </source>
</evidence>
<evidence type="ECO:0000256" key="1">
    <source>
        <dbReference type="SAM" id="SignalP"/>
    </source>
</evidence>
<name>A0A502D0Y4_9MICO</name>
<evidence type="ECO:0008006" key="4">
    <source>
        <dbReference type="Google" id="ProtNLM"/>
    </source>
</evidence>
<reference evidence="2 3" key="1">
    <citation type="journal article" date="2019" name="Environ. Microbiol.">
        <title>Species interactions and distinct microbial communities in high Arctic permafrost affected cryosols are associated with the CH4 and CO2 gas fluxes.</title>
        <authorList>
            <person name="Altshuler I."/>
            <person name="Hamel J."/>
            <person name="Turney S."/>
            <person name="Magnuson E."/>
            <person name="Levesque R."/>
            <person name="Greer C."/>
            <person name="Whyte L.G."/>
        </authorList>
    </citation>
    <scope>NUCLEOTIDE SEQUENCE [LARGE SCALE GENOMIC DNA]</scope>
    <source>
        <strain evidence="2 3">S9.3A</strain>
    </source>
</reference>
<dbReference type="OrthoDB" id="4855196at2"/>
<gene>
    <name evidence="2" type="ORF">EAH86_03020</name>
</gene>
<protein>
    <recommendedName>
        <fullName evidence="4">DUF4394 domain-containing protein</fullName>
    </recommendedName>
</protein>
<keyword evidence="3" id="KW-1185">Reference proteome</keyword>
<proteinExistence type="predicted"/>
<accession>A0A502D0Y4</accession>
<feature type="chain" id="PRO_5021504446" description="DUF4394 domain-containing protein" evidence="1">
    <location>
        <begin position="30"/>
        <end position="454"/>
    </location>
</feature>
<evidence type="ECO:0000313" key="3">
    <source>
        <dbReference type="Proteomes" id="UP000317722"/>
    </source>
</evidence>
<feature type="signal peptide" evidence="1">
    <location>
        <begin position="1"/>
        <end position="29"/>
    </location>
</feature>
<dbReference type="RefSeq" id="WP_140737103.1">
    <property type="nucleotide sequence ID" value="NZ_RCZM01000001.1"/>
</dbReference>